<evidence type="ECO:0000256" key="8">
    <source>
        <dbReference type="ARBA" id="ARBA00023002"/>
    </source>
</evidence>
<dbReference type="PANTHER" id="PTHR14017">
    <property type="entry name" value="LYSINE-SPECIFIC DEMETHYLASE"/>
    <property type="match status" value="1"/>
</dbReference>
<evidence type="ECO:0000259" key="16">
    <source>
        <dbReference type="PROSITE" id="PS51184"/>
    </source>
</evidence>
<evidence type="ECO:0000256" key="7">
    <source>
        <dbReference type="ARBA" id="ARBA00022964"/>
    </source>
</evidence>
<dbReference type="InterPro" id="IPR046941">
    <property type="entry name" value="KDM6_GATAL_sf"/>
</dbReference>
<organism evidence="17">
    <name type="scientific">Capitella teleta</name>
    <name type="common">Polychaete worm</name>
    <dbReference type="NCBI Taxonomy" id="283909"/>
    <lineage>
        <taxon>Eukaryota</taxon>
        <taxon>Metazoa</taxon>
        <taxon>Spiralia</taxon>
        <taxon>Lophotrochozoa</taxon>
        <taxon>Annelida</taxon>
        <taxon>Polychaeta</taxon>
        <taxon>Sedentaria</taxon>
        <taxon>Scolecida</taxon>
        <taxon>Capitellidae</taxon>
        <taxon>Capitella</taxon>
    </lineage>
</organism>
<dbReference type="Gene3D" id="1.20.58.1370">
    <property type="match status" value="1"/>
</dbReference>
<dbReference type="PROSITE" id="PS51184">
    <property type="entry name" value="JMJC"/>
    <property type="match status" value="1"/>
</dbReference>
<evidence type="ECO:0000256" key="6">
    <source>
        <dbReference type="ARBA" id="ARBA00022853"/>
    </source>
</evidence>
<dbReference type="InterPro" id="IPR051630">
    <property type="entry name" value="Corepressor-Demethylase"/>
</dbReference>
<dbReference type="GO" id="GO:0044666">
    <property type="term" value="C:MLL3/4 complex"/>
    <property type="evidence" value="ECO:0007669"/>
    <property type="project" value="TreeGrafter"/>
</dbReference>
<evidence type="ECO:0000256" key="13">
    <source>
        <dbReference type="ARBA" id="ARBA00048695"/>
    </source>
</evidence>
<keyword evidence="19" id="KW-1185">Reference proteome</keyword>
<feature type="compositionally biased region" description="Polar residues" evidence="15">
    <location>
        <begin position="460"/>
        <end position="475"/>
    </location>
</feature>
<evidence type="ECO:0000313" key="19">
    <source>
        <dbReference type="Proteomes" id="UP000014760"/>
    </source>
</evidence>
<evidence type="ECO:0000256" key="12">
    <source>
        <dbReference type="ARBA" id="ARBA00034525"/>
    </source>
</evidence>
<dbReference type="GO" id="GO:0000978">
    <property type="term" value="F:RNA polymerase II cis-regulatory region sequence-specific DNA binding"/>
    <property type="evidence" value="ECO:0007669"/>
    <property type="project" value="TreeGrafter"/>
</dbReference>
<proteinExistence type="inferred from homology"/>
<evidence type="ECO:0000256" key="15">
    <source>
        <dbReference type="SAM" id="MobiDB-lite"/>
    </source>
</evidence>
<dbReference type="AlphaFoldDB" id="R7TI28"/>
<evidence type="ECO:0000313" key="18">
    <source>
        <dbReference type="EnsemblMetazoa" id="CapteP177190"/>
    </source>
</evidence>
<dbReference type="EMBL" id="KB309720">
    <property type="protein sequence ID" value="ELT93483.1"/>
    <property type="molecule type" value="Genomic_DNA"/>
</dbReference>
<feature type="region of interest" description="Disordered" evidence="15">
    <location>
        <begin position="428"/>
        <end position="502"/>
    </location>
</feature>
<evidence type="ECO:0000256" key="2">
    <source>
        <dbReference type="ARBA" id="ARBA00004123"/>
    </source>
</evidence>
<dbReference type="InterPro" id="IPR011990">
    <property type="entry name" value="TPR-like_helical_dom_sf"/>
</dbReference>
<evidence type="ECO:0000256" key="11">
    <source>
        <dbReference type="ARBA" id="ARBA00034483"/>
    </source>
</evidence>
<dbReference type="Gene3D" id="2.60.120.650">
    <property type="entry name" value="Cupin"/>
    <property type="match status" value="1"/>
</dbReference>
<dbReference type="SUPFAM" id="SSF51197">
    <property type="entry name" value="Clavaminate synthase-like"/>
    <property type="match status" value="1"/>
</dbReference>
<accession>R7TI28</accession>
<feature type="compositionally biased region" description="Low complexity" evidence="15">
    <location>
        <begin position="429"/>
        <end position="450"/>
    </location>
</feature>
<dbReference type="EMBL" id="AMQN01012730">
    <property type="status" value="NOT_ANNOTATED_CDS"/>
    <property type="molecule type" value="Genomic_DNA"/>
</dbReference>
<evidence type="ECO:0000256" key="1">
    <source>
        <dbReference type="ARBA" id="ARBA00001954"/>
    </source>
</evidence>
<comment type="similarity">
    <text evidence="11">Belongs to the UTX family.</text>
</comment>
<feature type="repeat" description="TPR" evidence="14">
    <location>
        <begin position="307"/>
        <end position="340"/>
    </location>
</feature>
<dbReference type="GO" id="GO:0031490">
    <property type="term" value="F:chromatin DNA binding"/>
    <property type="evidence" value="ECO:0007669"/>
    <property type="project" value="TreeGrafter"/>
</dbReference>
<evidence type="ECO:0000256" key="14">
    <source>
        <dbReference type="PROSITE-ProRule" id="PRU00339"/>
    </source>
</evidence>
<dbReference type="GO" id="GO:0071558">
    <property type="term" value="F:histone H3K27me2/H3K27me3 demethylase activity"/>
    <property type="evidence" value="ECO:0007669"/>
    <property type="project" value="UniProtKB-EC"/>
</dbReference>
<dbReference type="PROSITE" id="PS50005">
    <property type="entry name" value="TPR"/>
    <property type="match status" value="2"/>
</dbReference>
<dbReference type="HOGENOM" id="CLU_003187_0_1_1"/>
<dbReference type="GO" id="GO:0046872">
    <property type="term" value="F:metal ion binding"/>
    <property type="evidence" value="ECO:0007669"/>
    <property type="project" value="UniProtKB-KW"/>
</dbReference>
<dbReference type="OrthoDB" id="418911at2759"/>
<reference evidence="17 19" key="2">
    <citation type="journal article" date="2013" name="Nature">
        <title>Insights into bilaterian evolution from three spiralian genomes.</title>
        <authorList>
            <person name="Simakov O."/>
            <person name="Marletaz F."/>
            <person name="Cho S.J."/>
            <person name="Edsinger-Gonzales E."/>
            <person name="Havlak P."/>
            <person name="Hellsten U."/>
            <person name="Kuo D.H."/>
            <person name="Larsson T."/>
            <person name="Lv J."/>
            <person name="Arendt D."/>
            <person name="Savage R."/>
            <person name="Osoegawa K."/>
            <person name="de Jong P."/>
            <person name="Grimwood J."/>
            <person name="Chapman J.A."/>
            <person name="Shapiro H."/>
            <person name="Aerts A."/>
            <person name="Otillar R.P."/>
            <person name="Terry A.Y."/>
            <person name="Boore J.L."/>
            <person name="Grigoriev I.V."/>
            <person name="Lindberg D.R."/>
            <person name="Seaver E.C."/>
            <person name="Weisblat D.A."/>
            <person name="Putnam N.H."/>
            <person name="Rokhsar D.S."/>
        </authorList>
    </citation>
    <scope>NUCLEOTIDE SEQUENCE</scope>
    <source>
        <strain evidence="17 19">I ESC-2004</strain>
    </source>
</reference>
<evidence type="ECO:0000256" key="4">
    <source>
        <dbReference type="ARBA" id="ARBA00022723"/>
    </source>
</evidence>
<dbReference type="SMART" id="SM00028">
    <property type="entry name" value="TPR"/>
    <property type="match status" value="6"/>
</dbReference>
<dbReference type="InterPro" id="IPR003347">
    <property type="entry name" value="JmjC_dom"/>
</dbReference>
<evidence type="ECO:0000313" key="17">
    <source>
        <dbReference type="EMBL" id="ELT93483.1"/>
    </source>
</evidence>
<keyword evidence="10" id="KW-0539">Nucleus</keyword>
<dbReference type="OMA" id="AGMPYKS"/>
<dbReference type="FunCoup" id="R7TI28">
    <property type="interactions" value="1137"/>
</dbReference>
<dbReference type="Pfam" id="PF02373">
    <property type="entry name" value="JmjC"/>
    <property type="match status" value="1"/>
</dbReference>
<name>R7TI28_CAPTE</name>
<dbReference type="EC" id="1.14.11.68" evidence="12"/>
<dbReference type="Pfam" id="PF21326">
    <property type="entry name" value="KDM6_GATAL"/>
    <property type="match status" value="1"/>
</dbReference>
<keyword evidence="14" id="KW-0802">TPR repeat</keyword>
<protein>
    <recommendedName>
        <fullName evidence="12">[histone H3]-trimethyl-L-lysine(27) demethylase</fullName>
        <ecNumber evidence="12">1.14.11.68</ecNumber>
    </recommendedName>
</protein>
<dbReference type="Proteomes" id="UP000014760">
    <property type="component" value="Unassembled WGS sequence"/>
</dbReference>
<reference evidence="18" key="3">
    <citation type="submission" date="2015-06" db="UniProtKB">
        <authorList>
            <consortium name="EnsemblMetazoa"/>
        </authorList>
    </citation>
    <scope>IDENTIFICATION</scope>
</reference>
<keyword evidence="9" id="KW-0408">Iron</keyword>
<dbReference type="PANTHER" id="PTHR14017:SF1">
    <property type="entry name" value="LD02225P"/>
    <property type="match status" value="1"/>
</dbReference>
<keyword evidence="3" id="KW-0597">Phosphoprotein</keyword>
<comment type="catalytic activity">
    <reaction evidence="13">
        <text>N(6),N(6),N(6)-trimethyl-L-lysyl(27)-[histone H3] + 2 2-oxoglutarate + 2 O2 = N(6)-methyl-L-lysyl(27)-[histone H3] + 2 formaldehyde + 2 succinate + 2 CO2</text>
        <dbReference type="Rhea" id="RHEA:60224"/>
        <dbReference type="Rhea" id="RHEA-COMP:15535"/>
        <dbReference type="Rhea" id="RHEA-COMP:15544"/>
        <dbReference type="ChEBI" id="CHEBI:15379"/>
        <dbReference type="ChEBI" id="CHEBI:16526"/>
        <dbReference type="ChEBI" id="CHEBI:16810"/>
        <dbReference type="ChEBI" id="CHEBI:16842"/>
        <dbReference type="ChEBI" id="CHEBI:30031"/>
        <dbReference type="ChEBI" id="CHEBI:61929"/>
        <dbReference type="ChEBI" id="CHEBI:61961"/>
        <dbReference type="EC" id="1.14.11.68"/>
    </reaction>
</comment>
<feature type="region of interest" description="Disordered" evidence="15">
    <location>
        <begin position="605"/>
        <end position="631"/>
    </location>
</feature>
<dbReference type="InterPro" id="IPR019734">
    <property type="entry name" value="TPR_rpt"/>
</dbReference>
<comment type="cofactor">
    <cofactor evidence="1">
        <name>Fe(2+)</name>
        <dbReference type="ChEBI" id="CHEBI:29033"/>
    </cofactor>
</comment>
<dbReference type="SUPFAM" id="SSF48452">
    <property type="entry name" value="TPR-like"/>
    <property type="match status" value="1"/>
</dbReference>
<dbReference type="GO" id="GO:0010468">
    <property type="term" value="P:regulation of gene expression"/>
    <property type="evidence" value="ECO:0007669"/>
    <property type="project" value="TreeGrafter"/>
</dbReference>
<dbReference type="Gene3D" id="2.10.110.20">
    <property type="match status" value="1"/>
</dbReference>
<sequence length="1092" mass="122745">MGSEATDFSLTAEEKCVVMEFDSRQYGFIKFDTPEFAPKKVLFLKAAGSLDRILAQHGHYLNQNPQEKGNPEEMAAQKEAKARLFLLLGHLHLLLENYPKSLSAYQRHFVMQDDHFKDPSFMYGLGMVYFHFNNFQWAAKAFQDLLYKHPGFSHSAEVHFRLGLIHKALGDHTSSLKHFRLALSDSGPCTQTKSDLKFLINHVYEIQGKYKTAKEGYEQLLESPDLPSLVRANALRQLGWMFHAVPALGDPHTREAYAIQSLQKSIEADPTSGQSWYFLGRCFSKIGKVHDAFVSYRHSIDKSEASADTWCSIGVLYQQQSQPMDALQAYICAVQLDKTHIAAWTDLAILYESCNQPKDALACYMKAAKTNIKGQCFISDLTHLLASVFVSRQYIHTDAWVSSLSRNKPLPSIEEAWSLPIPAELTSRQGAISQQQQQQQQQGYPSQTGSSGAGTPQPLSPSYSNNEMGAQSGRNSPDHPPSKRRKGSQKVKVEGEQSPPSFYLTPQQLQMLNFLQQNQHSGSYIPPAGGSQTPPTSSSELLDSVLPRELQQALSEQEISALLASRQDIASSLAEDLLAQFSQQQQKTDAGASGKMDVKADRNLILSDDGAPPSPPPDPTPVVAKDKLNPPTPSVYLESKKDASSIELAQYCLSQPVCVIRGLAGALKLDLGLFSTKSLVEANPDHAVEIRTQLQQPPDENRDAVGNMIWKCNSSRSHTTVAKYAQYQASSFQESLKEEQDRAKGLVSRESDSDSNSSLPRRLEEAFLVYFCLNGKMIKFGTNVDLSDERKWKPQLQELTKLPAFTRLVSASNMLSHMGHTILGMNSVQLYMKVPGSRTPGHQENLNFCSVNINIGPGDVEWFSSPEAYWGTIHRMCDKASINYVKGSWWPNLEDLYEANVPVYRFIQKPGDLVWVGPGTVHWVQAIGWCNNIAWNVGPLAWRQYQLALERYEFNKVQSFKSIVPVKHLSWNLARNIKVTDPKLFEQIKLTLARTLRQCQWARELVESMGREVRWHGRMEDEVAHYCNECEVEVFNILFVTALDKKHMVHCLDCAQRMSPGLHGFTALMQYKVADLMEVYDNFQLGTSEEWL</sequence>
<dbReference type="FunFam" id="1.20.58.1370:FF:000001">
    <property type="entry name" value="lysine-specific demethylase 6A isoform X2"/>
    <property type="match status" value="1"/>
</dbReference>
<gene>
    <name evidence="17" type="ORF">CAPTEDRAFT_177190</name>
</gene>
<dbReference type="Pfam" id="PF13432">
    <property type="entry name" value="TPR_16"/>
    <property type="match status" value="1"/>
</dbReference>
<keyword evidence="6" id="KW-0156">Chromatin regulator</keyword>
<keyword evidence="7" id="KW-0223">Dioxygenase</keyword>
<dbReference type="SMART" id="SM00558">
    <property type="entry name" value="JmjC"/>
    <property type="match status" value="1"/>
</dbReference>
<feature type="domain" description="JmjC" evidence="16">
    <location>
        <begin position="791"/>
        <end position="954"/>
    </location>
</feature>
<feature type="compositionally biased region" description="Polar residues" evidence="15">
    <location>
        <begin position="530"/>
        <end position="541"/>
    </location>
</feature>
<evidence type="ECO:0000256" key="5">
    <source>
        <dbReference type="ARBA" id="ARBA00022833"/>
    </source>
</evidence>
<dbReference type="Pfam" id="PF21322">
    <property type="entry name" value="KDM6_C-hel"/>
    <property type="match status" value="1"/>
</dbReference>
<dbReference type="STRING" id="283909.R7TI28"/>
<reference evidence="19" key="1">
    <citation type="submission" date="2012-12" db="EMBL/GenBank/DDBJ databases">
        <authorList>
            <person name="Hellsten U."/>
            <person name="Grimwood J."/>
            <person name="Chapman J.A."/>
            <person name="Shapiro H."/>
            <person name="Aerts A."/>
            <person name="Otillar R.P."/>
            <person name="Terry A.Y."/>
            <person name="Boore J.L."/>
            <person name="Simakov O."/>
            <person name="Marletaz F."/>
            <person name="Cho S.-J."/>
            <person name="Edsinger-Gonzales E."/>
            <person name="Havlak P."/>
            <person name="Kuo D.-H."/>
            <person name="Larsson T."/>
            <person name="Lv J."/>
            <person name="Arendt D."/>
            <person name="Savage R."/>
            <person name="Osoegawa K."/>
            <person name="de Jong P."/>
            <person name="Lindberg D.R."/>
            <person name="Seaver E.C."/>
            <person name="Weisblat D.A."/>
            <person name="Putnam N.H."/>
            <person name="Grigoriev I.V."/>
            <person name="Rokhsar D.S."/>
        </authorList>
    </citation>
    <scope>NUCLEOTIDE SEQUENCE</scope>
    <source>
        <strain evidence="19">I ESC-2004</strain>
    </source>
</reference>
<evidence type="ECO:0000256" key="9">
    <source>
        <dbReference type="ARBA" id="ARBA00023004"/>
    </source>
</evidence>
<evidence type="ECO:0000256" key="3">
    <source>
        <dbReference type="ARBA" id="ARBA00022553"/>
    </source>
</evidence>
<keyword evidence="8" id="KW-0560">Oxidoreductase</keyword>
<evidence type="ECO:0000256" key="10">
    <source>
        <dbReference type="ARBA" id="ARBA00023242"/>
    </source>
</evidence>
<dbReference type="InterPro" id="IPR048560">
    <property type="entry name" value="KDM6A_B-like_GATAL"/>
</dbReference>
<dbReference type="InterPro" id="IPR048562">
    <property type="entry name" value="KDM6A_B-like_C-hel"/>
</dbReference>
<dbReference type="SUPFAM" id="SSF81901">
    <property type="entry name" value="HCP-like"/>
    <property type="match status" value="1"/>
</dbReference>
<dbReference type="FunFam" id="2.10.110.20:FF:000001">
    <property type="entry name" value="lysine-specific demethylase 6A isoform X2"/>
    <property type="match status" value="1"/>
</dbReference>
<dbReference type="EnsemblMetazoa" id="CapteT177190">
    <property type="protein sequence ID" value="CapteP177190"/>
    <property type="gene ID" value="CapteG177190"/>
</dbReference>
<keyword evidence="5" id="KW-0862">Zinc</keyword>
<dbReference type="Gene3D" id="1.25.40.10">
    <property type="entry name" value="Tetratricopeptide repeat domain"/>
    <property type="match status" value="2"/>
</dbReference>
<feature type="region of interest" description="Disordered" evidence="15">
    <location>
        <begin position="520"/>
        <end position="541"/>
    </location>
</feature>
<comment type="subcellular location">
    <subcellularLocation>
        <location evidence="2">Nucleus</location>
    </subcellularLocation>
</comment>
<keyword evidence="4" id="KW-0479">Metal-binding</keyword>
<feature type="repeat" description="TPR" evidence="14">
    <location>
        <begin position="119"/>
        <end position="152"/>
    </location>
</feature>